<protein>
    <submittedName>
        <fullName evidence="1">Uncharacterized protein</fullName>
    </submittedName>
</protein>
<dbReference type="Proteomes" id="UP000287352">
    <property type="component" value="Unassembled WGS sequence"/>
</dbReference>
<name>A0A402A2L6_9CHLR</name>
<sequence length="146" mass="15940">MPTIGLDCELILDGTGYFLKPGSYQMQQPRLRRATPRADGGLAYVDLGPGKRTWQLVILCFNELTRYDGTPTGLTGQQYRDTLRASYLASTGSTVLYSDPIGATAVTVHIDNYRETVLDLHTQQLALATGGPLALSYEVTIELLEG</sequence>
<dbReference type="AlphaFoldDB" id="A0A402A2L6"/>
<accession>A0A402A2L6</accession>
<keyword evidence="2" id="KW-1185">Reference proteome</keyword>
<reference evidence="2" key="1">
    <citation type="submission" date="2018-12" db="EMBL/GenBank/DDBJ databases">
        <title>Tengunoibacter tsumagoiensis gen. nov., sp. nov., Dictyobacter kobayashii sp. nov., D. alpinus sp. nov., and D. joshuensis sp. nov. and description of Dictyobacteraceae fam. nov. within the order Ktedonobacterales isolated from Tengu-no-mugimeshi.</title>
        <authorList>
            <person name="Wang C.M."/>
            <person name="Zheng Y."/>
            <person name="Sakai Y."/>
            <person name="Toyoda A."/>
            <person name="Minakuchi Y."/>
            <person name="Abe K."/>
            <person name="Yokota A."/>
            <person name="Yabe S."/>
        </authorList>
    </citation>
    <scope>NUCLEOTIDE SEQUENCE [LARGE SCALE GENOMIC DNA]</scope>
    <source>
        <strain evidence="2">Uno3</strain>
    </source>
</reference>
<organism evidence="1 2">
    <name type="scientific">Tengunoibacter tsumagoiensis</name>
    <dbReference type="NCBI Taxonomy" id="2014871"/>
    <lineage>
        <taxon>Bacteria</taxon>
        <taxon>Bacillati</taxon>
        <taxon>Chloroflexota</taxon>
        <taxon>Ktedonobacteria</taxon>
        <taxon>Ktedonobacterales</taxon>
        <taxon>Dictyobacteraceae</taxon>
        <taxon>Tengunoibacter</taxon>
    </lineage>
</organism>
<comment type="caution">
    <text evidence="1">The sequence shown here is derived from an EMBL/GenBank/DDBJ whole genome shotgun (WGS) entry which is preliminary data.</text>
</comment>
<evidence type="ECO:0000313" key="2">
    <source>
        <dbReference type="Proteomes" id="UP000287352"/>
    </source>
</evidence>
<evidence type="ECO:0000313" key="1">
    <source>
        <dbReference type="EMBL" id="GCE13312.1"/>
    </source>
</evidence>
<dbReference type="OrthoDB" id="156775at2"/>
<proteinExistence type="predicted"/>
<dbReference type="RefSeq" id="WP_126580852.1">
    <property type="nucleotide sequence ID" value="NZ_BIFR01000001.1"/>
</dbReference>
<gene>
    <name evidence="1" type="ORF">KTT_31710</name>
</gene>
<dbReference type="EMBL" id="BIFR01000001">
    <property type="protein sequence ID" value="GCE13312.1"/>
    <property type="molecule type" value="Genomic_DNA"/>
</dbReference>